<dbReference type="EMBL" id="JADIKF010000040">
    <property type="protein sequence ID" value="MBM7131534.1"/>
    <property type="molecule type" value="Genomic_DNA"/>
</dbReference>
<evidence type="ECO:0000256" key="2">
    <source>
        <dbReference type="SAM" id="Phobius"/>
    </source>
</evidence>
<dbReference type="RefSeq" id="WP_204633094.1">
    <property type="nucleotide sequence ID" value="NZ_BSOC01000001.1"/>
</dbReference>
<evidence type="ECO:0000313" key="3">
    <source>
        <dbReference type="EMBL" id="MBM7131534.1"/>
    </source>
</evidence>
<feature type="transmembrane region" description="Helical" evidence="2">
    <location>
        <begin position="21"/>
        <end position="43"/>
    </location>
</feature>
<name>A0ABS2KKC3_9GAMM</name>
<feature type="compositionally biased region" description="Polar residues" evidence="1">
    <location>
        <begin position="65"/>
        <end position="98"/>
    </location>
</feature>
<proteinExistence type="predicted"/>
<accession>A0ABS2KKC3</accession>
<keyword evidence="2" id="KW-0812">Transmembrane</keyword>
<evidence type="ECO:0000313" key="4">
    <source>
        <dbReference type="Proteomes" id="UP001430193"/>
    </source>
</evidence>
<sequence>MNHLRVLNKQSFRIRQRGQGMTEYIIITALIAIAAIAAVTYFGHTVRAQVGGMAHELSGTDATPDINNAKSAAGKASTQGQHDKTLNSYDNQVSGTGG</sequence>
<dbReference type="Proteomes" id="UP001430193">
    <property type="component" value="Unassembled WGS sequence"/>
</dbReference>
<comment type="caution">
    <text evidence="3">The sequence shown here is derived from an EMBL/GenBank/DDBJ whole genome shotgun (WGS) entry which is preliminary data.</text>
</comment>
<organism evidence="3 4">
    <name type="scientific">Dyella mobilis</name>
    <dbReference type="NCBI Taxonomy" id="1849582"/>
    <lineage>
        <taxon>Bacteria</taxon>
        <taxon>Pseudomonadati</taxon>
        <taxon>Pseudomonadota</taxon>
        <taxon>Gammaproteobacteria</taxon>
        <taxon>Lysobacterales</taxon>
        <taxon>Rhodanobacteraceae</taxon>
        <taxon>Dyella</taxon>
    </lineage>
</organism>
<reference evidence="3" key="1">
    <citation type="submission" date="2020-10" db="EMBL/GenBank/DDBJ databases">
        <title>Phylogeny of dyella-like bacteria.</title>
        <authorList>
            <person name="Fu J."/>
        </authorList>
    </citation>
    <scope>NUCLEOTIDE SEQUENCE</scope>
    <source>
        <strain evidence="3">DHON07</strain>
    </source>
</reference>
<keyword evidence="2" id="KW-1133">Transmembrane helix</keyword>
<keyword evidence="4" id="KW-1185">Reference proteome</keyword>
<gene>
    <name evidence="3" type="ORF">ISS99_18585</name>
</gene>
<evidence type="ECO:0000256" key="1">
    <source>
        <dbReference type="SAM" id="MobiDB-lite"/>
    </source>
</evidence>
<protein>
    <submittedName>
        <fullName evidence="3">Pilus assembly protein</fullName>
    </submittedName>
</protein>
<keyword evidence="2" id="KW-0472">Membrane</keyword>
<feature type="region of interest" description="Disordered" evidence="1">
    <location>
        <begin position="56"/>
        <end position="98"/>
    </location>
</feature>